<gene>
    <name evidence="4" type="ORF">V5N11_008510</name>
</gene>
<evidence type="ECO:0000313" key="4">
    <source>
        <dbReference type="EMBL" id="KAL1198892.1"/>
    </source>
</evidence>
<dbReference type="PANTHER" id="PTHR45730">
    <property type="entry name" value="ZINC FINGER PROTEIN JAGGED"/>
    <property type="match status" value="1"/>
</dbReference>
<keyword evidence="1" id="KW-0479">Metal-binding</keyword>
<feature type="compositionally biased region" description="Basic and acidic residues" evidence="2">
    <location>
        <begin position="25"/>
        <end position="35"/>
    </location>
</feature>
<name>A0ABD0ZWA7_CARAN</name>
<dbReference type="Proteomes" id="UP001558713">
    <property type="component" value="Unassembled WGS sequence"/>
</dbReference>
<dbReference type="Gene3D" id="3.30.160.60">
    <property type="entry name" value="Classic Zinc Finger"/>
    <property type="match status" value="1"/>
</dbReference>
<keyword evidence="1" id="KW-0862">Zinc</keyword>
<keyword evidence="1" id="KW-0863">Zinc-finger</keyword>
<dbReference type="Pfam" id="PF13912">
    <property type="entry name" value="zf-C2H2_6"/>
    <property type="match status" value="1"/>
</dbReference>
<keyword evidence="5" id="KW-1185">Reference proteome</keyword>
<dbReference type="AlphaFoldDB" id="A0ABD0ZWA7"/>
<proteinExistence type="predicted"/>
<accession>A0ABD0ZWA7</accession>
<dbReference type="EMBL" id="JBANAX010000657">
    <property type="protein sequence ID" value="KAL1198892.1"/>
    <property type="molecule type" value="Genomic_DNA"/>
</dbReference>
<feature type="domain" description="C2H2-type" evidence="3">
    <location>
        <begin position="81"/>
        <end position="108"/>
    </location>
</feature>
<dbReference type="InterPro" id="IPR045320">
    <property type="entry name" value="JAGGED/SL1-like"/>
</dbReference>
<dbReference type="InterPro" id="IPR036236">
    <property type="entry name" value="Znf_C2H2_sf"/>
</dbReference>
<feature type="region of interest" description="Disordered" evidence="2">
    <location>
        <begin position="1"/>
        <end position="50"/>
    </location>
</feature>
<organism evidence="4 5">
    <name type="scientific">Cardamine amara subsp. amara</name>
    <dbReference type="NCBI Taxonomy" id="228776"/>
    <lineage>
        <taxon>Eukaryota</taxon>
        <taxon>Viridiplantae</taxon>
        <taxon>Streptophyta</taxon>
        <taxon>Embryophyta</taxon>
        <taxon>Tracheophyta</taxon>
        <taxon>Spermatophyta</taxon>
        <taxon>Magnoliopsida</taxon>
        <taxon>eudicotyledons</taxon>
        <taxon>Gunneridae</taxon>
        <taxon>Pentapetalae</taxon>
        <taxon>rosids</taxon>
        <taxon>malvids</taxon>
        <taxon>Brassicales</taxon>
        <taxon>Brassicaceae</taxon>
        <taxon>Cardamineae</taxon>
        <taxon>Cardamine</taxon>
    </lineage>
</organism>
<evidence type="ECO:0000313" key="5">
    <source>
        <dbReference type="Proteomes" id="UP001558713"/>
    </source>
</evidence>
<evidence type="ECO:0000259" key="3">
    <source>
        <dbReference type="PROSITE" id="PS50157"/>
    </source>
</evidence>
<dbReference type="SUPFAM" id="SSF57667">
    <property type="entry name" value="beta-beta-alpha zinc fingers"/>
    <property type="match status" value="1"/>
</dbReference>
<comment type="caution">
    <text evidence="4">The sequence shown here is derived from an EMBL/GenBank/DDBJ whole genome shotgun (WGS) entry which is preliminary data.</text>
</comment>
<dbReference type="PROSITE" id="PS00028">
    <property type="entry name" value="ZINC_FINGER_C2H2_1"/>
    <property type="match status" value="1"/>
</dbReference>
<dbReference type="GO" id="GO:0008270">
    <property type="term" value="F:zinc ion binding"/>
    <property type="evidence" value="ECO:0007669"/>
    <property type="project" value="UniProtKB-KW"/>
</dbReference>
<sequence>MENQALSSSSSSTPKSEILQSLIETMKESNEKETRNTNLTLGSPPDATSERRIEIPSFRSVPVRRGSEIMKFYPPKSNKIYSCPFCKKGFSTPRALGGHQKAHKQELEDFLGPAFLNPYLNKPHIFLGGYSTYALSNEHHDGITPEPFKSLFYPSFNSGVTEGIAGMYPLIHKNIFPFLHPRTSRDLVPQENVLSEENLISKIGMKNVVETDDDEDQQEEGTFKSGGIDLSLSL</sequence>
<reference evidence="4 5" key="1">
    <citation type="submission" date="2024-04" db="EMBL/GenBank/DDBJ databases">
        <title>Genome assembly C_amara_ONT_v2.</title>
        <authorList>
            <person name="Yant L."/>
            <person name="Moore C."/>
            <person name="Slenker M."/>
        </authorList>
    </citation>
    <scope>NUCLEOTIDE SEQUENCE [LARGE SCALE GENOMIC DNA]</scope>
    <source>
        <tissue evidence="4">Leaf</tissue>
    </source>
</reference>
<dbReference type="PANTHER" id="PTHR45730:SF34">
    <property type="entry name" value="C2H2 AND C2HC ZINC FINGERS SUPERFAMILY PROTEIN"/>
    <property type="match status" value="1"/>
</dbReference>
<evidence type="ECO:0000256" key="1">
    <source>
        <dbReference type="PROSITE-ProRule" id="PRU00042"/>
    </source>
</evidence>
<feature type="compositionally biased region" description="Polar residues" evidence="2">
    <location>
        <begin position="13"/>
        <end position="23"/>
    </location>
</feature>
<evidence type="ECO:0000256" key="2">
    <source>
        <dbReference type="SAM" id="MobiDB-lite"/>
    </source>
</evidence>
<dbReference type="InterPro" id="IPR013087">
    <property type="entry name" value="Znf_C2H2_type"/>
</dbReference>
<dbReference type="PROSITE" id="PS50157">
    <property type="entry name" value="ZINC_FINGER_C2H2_2"/>
    <property type="match status" value="1"/>
</dbReference>
<protein>
    <recommendedName>
        <fullName evidence="3">C2H2-type domain-containing protein</fullName>
    </recommendedName>
</protein>